<keyword evidence="5 7" id="KW-0472">Membrane</keyword>
<evidence type="ECO:0000259" key="8">
    <source>
        <dbReference type="PROSITE" id="PS50850"/>
    </source>
</evidence>
<organism evidence="9 10">
    <name type="scientific">Subtercola frigoramans</name>
    <dbReference type="NCBI Taxonomy" id="120298"/>
    <lineage>
        <taxon>Bacteria</taxon>
        <taxon>Bacillati</taxon>
        <taxon>Actinomycetota</taxon>
        <taxon>Actinomycetes</taxon>
        <taxon>Micrococcales</taxon>
        <taxon>Microbacteriaceae</taxon>
        <taxon>Subtercola</taxon>
    </lineage>
</organism>
<evidence type="ECO:0000256" key="7">
    <source>
        <dbReference type="SAM" id="Phobius"/>
    </source>
</evidence>
<dbReference type="PROSITE" id="PS50850">
    <property type="entry name" value="MFS"/>
    <property type="match status" value="1"/>
</dbReference>
<dbReference type="Proteomes" id="UP000776164">
    <property type="component" value="Unassembled WGS sequence"/>
</dbReference>
<feature type="transmembrane region" description="Helical" evidence="7">
    <location>
        <begin position="151"/>
        <end position="172"/>
    </location>
</feature>
<evidence type="ECO:0000256" key="5">
    <source>
        <dbReference type="ARBA" id="ARBA00023136"/>
    </source>
</evidence>
<comment type="caution">
    <text evidence="9">The sequence shown here is derived from an EMBL/GenBank/DDBJ whole genome shotgun (WGS) entry which is preliminary data.</text>
</comment>
<feature type="transmembrane region" description="Helical" evidence="7">
    <location>
        <begin position="405"/>
        <end position="428"/>
    </location>
</feature>
<dbReference type="EMBL" id="JAFBBU010000001">
    <property type="protein sequence ID" value="MBM7470832.1"/>
    <property type="molecule type" value="Genomic_DNA"/>
</dbReference>
<feature type="transmembrane region" description="Helical" evidence="7">
    <location>
        <begin position="115"/>
        <end position="139"/>
    </location>
</feature>
<evidence type="ECO:0000256" key="3">
    <source>
        <dbReference type="ARBA" id="ARBA00022692"/>
    </source>
</evidence>
<feature type="transmembrane region" description="Helical" evidence="7">
    <location>
        <begin position="184"/>
        <end position="202"/>
    </location>
</feature>
<dbReference type="CDD" id="cd17319">
    <property type="entry name" value="MFS_ExuT_GudP_like"/>
    <property type="match status" value="1"/>
</dbReference>
<feature type="domain" description="Major facilitator superfamily (MFS) profile" evidence="8">
    <location>
        <begin position="24"/>
        <end position="429"/>
    </location>
</feature>
<dbReference type="InterPro" id="IPR011701">
    <property type="entry name" value="MFS"/>
</dbReference>
<dbReference type="Pfam" id="PF07690">
    <property type="entry name" value="MFS_1"/>
    <property type="match status" value="1"/>
</dbReference>
<keyword evidence="4 7" id="KW-1133">Transmembrane helix</keyword>
<protein>
    <submittedName>
        <fullName evidence="9">MFS family permease</fullName>
    </submittedName>
</protein>
<feature type="transmembrane region" description="Helical" evidence="7">
    <location>
        <begin position="282"/>
        <end position="303"/>
    </location>
</feature>
<keyword evidence="10" id="KW-1185">Reference proteome</keyword>
<feature type="transmembrane region" description="Helical" evidence="7">
    <location>
        <begin position="20"/>
        <end position="37"/>
    </location>
</feature>
<accession>A0ABS2L196</accession>
<dbReference type="RefSeq" id="WP_205106528.1">
    <property type="nucleotide sequence ID" value="NZ_BAAAHT010000018.1"/>
</dbReference>
<feature type="transmembrane region" description="Helical" evidence="7">
    <location>
        <begin position="249"/>
        <end position="270"/>
    </location>
</feature>
<dbReference type="Gene3D" id="1.20.1250.20">
    <property type="entry name" value="MFS general substrate transporter like domains"/>
    <property type="match status" value="2"/>
</dbReference>
<feature type="transmembrane region" description="Helical" evidence="7">
    <location>
        <begin position="90"/>
        <end position="109"/>
    </location>
</feature>
<evidence type="ECO:0000313" key="10">
    <source>
        <dbReference type="Proteomes" id="UP000776164"/>
    </source>
</evidence>
<dbReference type="PANTHER" id="PTHR43791">
    <property type="entry name" value="PERMEASE-RELATED"/>
    <property type="match status" value="1"/>
</dbReference>
<feature type="transmembrane region" description="Helical" evidence="7">
    <location>
        <begin position="57"/>
        <end position="78"/>
    </location>
</feature>
<feature type="transmembrane region" description="Helical" evidence="7">
    <location>
        <begin position="339"/>
        <end position="358"/>
    </location>
</feature>
<gene>
    <name evidence="9" type="ORF">JOE66_000466</name>
</gene>
<keyword evidence="2" id="KW-0813">Transport</keyword>
<evidence type="ECO:0000256" key="4">
    <source>
        <dbReference type="ARBA" id="ARBA00022989"/>
    </source>
</evidence>
<proteinExistence type="predicted"/>
<dbReference type="SUPFAM" id="SSF103473">
    <property type="entry name" value="MFS general substrate transporter"/>
    <property type="match status" value="1"/>
</dbReference>
<evidence type="ECO:0000256" key="2">
    <source>
        <dbReference type="ARBA" id="ARBA00022448"/>
    </source>
</evidence>
<reference evidence="9 10" key="1">
    <citation type="submission" date="2021-01" db="EMBL/GenBank/DDBJ databases">
        <title>Sequencing the genomes of 1000 actinobacteria strains.</title>
        <authorList>
            <person name="Klenk H.-P."/>
        </authorList>
    </citation>
    <scope>NUCLEOTIDE SEQUENCE [LARGE SCALE GENOMIC DNA]</scope>
    <source>
        <strain evidence="9 10">DSM 13057</strain>
    </source>
</reference>
<keyword evidence="3 7" id="KW-0812">Transmembrane</keyword>
<dbReference type="InterPro" id="IPR020846">
    <property type="entry name" value="MFS_dom"/>
</dbReference>
<feature type="transmembrane region" description="Helical" evidence="7">
    <location>
        <begin position="315"/>
        <end position="333"/>
    </location>
</feature>
<evidence type="ECO:0000256" key="6">
    <source>
        <dbReference type="SAM" id="MobiDB-lite"/>
    </source>
</evidence>
<dbReference type="InterPro" id="IPR036259">
    <property type="entry name" value="MFS_trans_sf"/>
</dbReference>
<sequence length="455" mass="48234">MARTIEGAPPEIETRIYRKMTVKILPVVMLGMFISYIDRANLGVIAAPLSKDLGLTAASFGLAAGFFYIGYLLCEIPSNMFLAKVGARIWLGRIMVSWGLVTIAMAFMQNDVSLYVLRFLLGVAEAGYSPGVALFLALWCPRHLLPKAYSLLNLAVPVALCIGSVVTASLLLLDGVGGIAGWRWVFIIEGIPAIALGIYIFIKLPSKPAKAAWLDDEEKAYLAANVVQTEGSAGHELKQIPAALRRPSVWVFAFTYFSMLIGFWSITYFLPTIVKDQFKLNVVASGFIAAIPWAFSAIVMFVVLRSIARTGDRKWHLTGLMAAAAIGLGIGVASGNPVLALVGISIAAAGFFGVLSTFQAAVAQVYAGALAAVSIALVNSVGNVSGLVGPYILGLFKDSTGSTNGGLLIMAGFFAIAAILVYLIIGWADRQGIDQGGRPRRAAATDFRSGAATSV</sequence>
<evidence type="ECO:0000256" key="1">
    <source>
        <dbReference type="ARBA" id="ARBA00004651"/>
    </source>
</evidence>
<comment type="subcellular location">
    <subcellularLocation>
        <location evidence="1">Cell membrane</location>
        <topology evidence="1">Multi-pass membrane protein</topology>
    </subcellularLocation>
</comment>
<feature type="transmembrane region" description="Helical" evidence="7">
    <location>
        <begin position="365"/>
        <end position="393"/>
    </location>
</feature>
<feature type="region of interest" description="Disordered" evidence="6">
    <location>
        <begin position="436"/>
        <end position="455"/>
    </location>
</feature>
<name>A0ABS2L196_9MICO</name>
<dbReference type="PANTHER" id="PTHR43791:SF36">
    <property type="entry name" value="TRANSPORTER, PUTATIVE (AFU_ORTHOLOGUE AFUA_6G08340)-RELATED"/>
    <property type="match status" value="1"/>
</dbReference>
<evidence type="ECO:0000313" key="9">
    <source>
        <dbReference type="EMBL" id="MBM7470832.1"/>
    </source>
</evidence>